<evidence type="ECO:0000313" key="3">
    <source>
        <dbReference type="EMBL" id="QDG52600.1"/>
    </source>
</evidence>
<feature type="domain" description="PET hydrolase/cutinase-like" evidence="2">
    <location>
        <begin position="148"/>
        <end position="236"/>
    </location>
</feature>
<accession>A0A4Y6PWJ2</accession>
<protein>
    <recommendedName>
        <fullName evidence="2">PET hydrolase/cutinase-like domain-containing protein</fullName>
    </recommendedName>
</protein>
<dbReference type="RefSeq" id="WP_141199067.1">
    <property type="nucleotide sequence ID" value="NZ_CP041186.1"/>
</dbReference>
<dbReference type="InterPro" id="IPR041127">
    <property type="entry name" value="PET_hydrolase/cutinase-like"/>
</dbReference>
<keyword evidence="1" id="KW-0732">Signal</keyword>
<dbReference type="Proteomes" id="UP000315995">
    <property type="component" value="Chromosome"/>
</dbReference>
<reference evidence="3 4" key="1">
    <citation type="submission" date="2019-06" db="EMBL/GenBank/DDBJ databases">
        <title>Persicimonas caeni gen. nov., sp. nov., a predatory bacterium isolated from solar saltern.</title>
        <authorList>
            <person name="Wang S."/>
        </authorList>
    </citation>
    <scope>NUCLEOTIDE SEQUENCE [LARGE SCALE GENOMIC DNA]</scope>
    <source>
        <strain evidence="3 4">YN101</strain>
    </source>
</reference>
<sequence>MNPRQPIHRSLTVALLAAVITTACSDDDQPFQRYEGPIPACEVEVRTGASAPSFEPARASAAPEYWKKGPYGVWNTSPAEPCGQDPVIRMGGDERDIALYITYPAVGVPTVSGRGEVAPGEWPVIVFAHANNDRECNIYRRYYSLHDHWASWGFIVVSVDGTHTNCRIGTTENIERRVDGQLAAVAKLRALHVDPSSRFFGRVDLDRIVFAGHSRGGGASLVAAERYGRSAGVIDLQGIDLTSFGFGAQTLPDFPVLGVTAGEDVDLNYPYAEPTEDQLGGPYTWLNINGGIHAYTADTVPIEPDDEPLIERAQQHDITEYYSTAFLARRVGVGDGRAPTAFVPDESADAVLASHEGARTVDRDISELGVYTRWRTDDTAIWLDHFDGASPGSNLTGGQNIAQGFARSQEVATYRPNSSPGGMYAKARSLLLEADGTATYRLELDEVVAPAEASLQARVKGPDAGPVAEFAVIVELADGTRQRFEGTEHVGPEPLAERFTQLVVPGEAFAGASIAAVEFEVRDGALFVDDLRLVALSE</sequence>
<accession>A0A5B8Y7A9</accession>
<dbReference type="Gene3D" id="3.40.50.1820">
    <property type="entry name" value="alpha/beta hydrolase"/>
    <property type="match status" value="1"/>
</dbReference>
<dbReference type="SUPFAM" id="SSF53474">
    <property type="entry name" value="alpha/beta-Hydrolases"/>
    <property type="match status" value="1"/>
</dbReference>
<gene>
    <name evidence="3" type="ORF">FIV42_18210</name>
</gene>
<proteinExistence type="predicted"/>
<organism evidence="3 4">
    <name type="scientific">Persicimonas caeni</name>
    <dbReference type="NCBI Taxonomy" id="2292766"/>
    <lineage>
        <taxon>Bacteria</taxon>
        <taxon>Deltaproteobacteria</taxon>
        <taxon>Bradymonadales</taxon>
        <taxon>Bradymonadaceae</taxon>
        <taxon>Persicimonas</taxon>
    </lineage>
</organism>
<feature type="chain" id="PRO_5030106568" description="PET hydrolase/cutinase-like domain-containing protein" evidence="1">
    <location>
        <begin position="26"/>
        <end position="538"/>
    </location>
</feature>
<evidence type="ECO:0000259" key="2">
    <source>
        <dbReference type="Pfam" id="PF12740"/>
    </source>
</evidence>
<dbReference type="EMBL" id="CP041186">
    <property type="protein sequence ID" value="QDG52600.1"/>
    <property type="molecule type" value="Genomic_DNA"/>
</dbReference>
<keyword evidence="4" id="KW-1185">Reference proteome</keyword>
<dbReference type="Pfam" id="PF12740">
    <property type="entry name" value="PETase"/>
    <property type="match status" value="1"/>
</dbReference>
<evidence type="ECO:0000256" key="1">
    <source>
        <dbReference type="SAM" id="SignalP"/>
    </source>
</evidence>
<name>A0A4Y6PWJ2_PERCE</name>
<dbReference type="InterPro" id="IPR029058">
    <property type="entry name" value="AB_hydrolase_fold"/>
</dbReference>
<feature type="signal peptide" evidence="1">
    <location>
        <begin position="1"/>
        <end position="25"/>
    </location>
</feature>
<dbReference type="AlphaFoldDB" id="A0A4Y6PWJ2"/>
<dbReference type="PROSITE" id="PS51257">
    <property type="entry name" value="PROKAR_LIPOPROTEIN"/>
    <property type="match status" value="1"/>
</dbReference>
<evidence type="ECO:0000313" key="4">
    <source>
        <dbReference type="Proteomes" id="UP000315995"/>
    </source>
</evidence>
<dbReference type="OrthoDB" id="9812672at2"/>